<dbReference type="PANTHER" id="PTHR30055:SF223">
    <property type="entry name" value="HTH-TYPE TRANSCRIPTIONAL REGULATOR UIDR"/>
    <property type="match status" value="1"/>
</dbReference>
<evidence type="ECO:0000256" key="2">
    <source>
        <dbReference type="ARBA" id="ARBA00023125"/>
    </source>
</evidence>
<dbReference type="Pfam" id="PF16859">
    <property type="entry name" value="TetR_C_11"/>
    <property type="match status" value="1"/>
</dbReference>
<keyword evidence="1" id="KW-0805">Transcription regulation</keyword>
<comment type="caution">
    <text evidence="6">The sequence shown here is derived from an EMBL/GenBank/DDBJ whole genome shotgun (WGS) entry which is preliminary data.</text>
</comment>
<dbReference type="AlphaFoldDB" id="A0A495DLS3"/>
<dbReference type="RefSeq" id="WP_121209761.1">
    <property type="nucleotide sequence ID" value="NZ_RBIM01000001.1"/>
</dbReference>
<dbReference type="InterPro" id="IPR050109">
    <property type="entry name" value="HTH-type_TetR-like_transc_reg"/>
</dbReference>
<proteinExistence type="predicted"/>
<dbReference type="InterPro" id="IPR011075">
    <property type="entry name" value="TetR_C"/>
</dbReference>
<dbReference type="GO" id="GO:0000976">
    <property type="term" value="F:transcription cis-regulatory region binding"/>
    <property type="evidence" value="ECO:0007669"/>
    <property type="project" value="TreeGrafter"/>
</dbReference>
<dbReference type="PRINTS" id="PR00455">
    <property type="entry name" value="HTHTETR"/>
</dbReference>
<sequence length="212" mass="22416">MTSAPKRRRRPDARPDEILDAALAVFSAKGFAAARVEDIAREAGLSKGAVYLYFASKEAMLNGLVEQSAGELAKGAEQLVALGAPQDPETAFRGLLRMLFAAMGDPDINAAPRLVFAEAGRFPEIAAHYRSQVLDVARRALRALLAAGVESGAFRDVDADAFMRATGGPGIAHMALTSIFGFPPDQLTDPAEMADALADILLNGLKPRVPAL</sequence>
<evidence type="ECO:0000313" key="7">
    <source>
        <dbReference type="Proteomes" id="UP000273675"/>
    </source>
</evidence>
<dbReference type="Pfam" id="PF00440">
    <property type="entry name" value="TetR_N"/>
    <property type="match status" value="1"/>
</dbReference>
<dbReference type="InterPro" id="IPR009057">
    <property type="entry name" value="Homeodomain-like_sf"/>
</dbReference>
<reference evidence="6 7" key="1">
    <citation type="submission" date="2018-10" db="EMBL/GenBank/DDBJ databases">
        <title>Genomic Encyclopedia of Type Strains, Phase IV (KMG-IV): sequencing the most valuable type-strain genomes for metagenomic binning, comparative biology and taxonomic classification.</title>
        <authorList>
            <person name="Goeker M."/>
        </authorList>
    </citation>
    <scope>NUCLEOTIDE SEQUENCE [LARGE SCALE GENOMIC DNA]</scope>
    <source>
        <strain evidence="6 7">DSM 4734</strain>
    </source>
</reference>
<dbReference type="GO" id="GO:0003700">
    <property type="term" value="F:DNA-binding transcription factor activity"/>
    <property type="evidence" value="ECO:0007669"/>
    <property type="project" value="TreeGrafter"/>
</dbReference>
<evidence type="ECO:0000313" key="6">
    <source>
        <dbReference type="EMBL" id="RKR03873.1"/>
    </source>
</evidence>
<name>A0A495DLS3_9PROT</name>
<dbReference type="Proteomes" id="UP000273675">
    <property type="component" value="Unassembled WGS sequence"/>
</dbReference>
<feature type="DNA-binding region" description="H-T-H motif" evidence="4">
    <location>
        <begin position="35"/>
        <end position="54"/>
    </location>
</feature>
<accession>A0A495DLS3</accession>
<evidence type="ECO:0000256" key="3">
    <source>
        <dbReference type="ARBA" id="ARBA00023163"/>
    </source>
</evidence>
<dbReference type="PANTHER" id="PTHR30055">
    <property type="entry name" value="HTH-TYPE TRANSCRIPTIONAL REGULATOR RUTR"/>
    <property type="match status" value="1"/>
</dbReference>
<dbReference type="Gene3D" id="1.10.357.10">
    <property type="entry name" value="Tetracycline Repressor, domain 2"/>
    <property type="match status" value="1"/>
</dbReference>
<dbReference type="EMBL" id="RBIM01000001">
    <property type="protein sequence ID" value="RKR03873.1"/>
    <property type="molecule type" value="Genomic_DNA"/>
</dbReference>
<feature type="domain" description="HTH tetR-type" evidence="5">
    <location>
        <begin position="12"/>
        <end position="72"/>
    </location>
</feature>
<dbReference type="SUPFAM" id="SSF48498">
    <property type="entry name" value="Tetracyclin repressor-like, C-terminal domain"/>
    <property type="match status" value="1"/>
</dbReference>
<dbReference type="SUPFAM" id="SSF46689">
    <property type="entry name" value="Homeodomain-like"/>
    <property type="match status" value="1"/>
</dbReference>
<dbReference type="InterPro" id="IPR036271">
    <property type="entry name" value="Tet_transcr_reg_TetR-rel_C_sf"/>
</dbReference>
<organism evidence="6 7">
    <name type="scientific">Maricaulis maris</name>
    <dbReference type="NCBI Taxonomy" id="74318"/>
    <lineage>
        <taxon>Bacteria</taxon>
        <taxon>Pseudomonadati</taxon>
        <taxon>Pseudomonadota</taxon>
        <taxon>Alphaproteobacteria</taxon>
        <taxon>Maricaulales</taxon>
        <taxon>Maricaulaceae</taxon>
        <taxon>Maricaulis</taxon>
    </lineage>
</organism>
<keyword evidence="3" id="KW-0804">Transcription</keyword>
<dbReference type="InterPro" id="IPR001647">
    <property type="entry name" value="HTH_TetR"/>
</dbReference>
<dbReference type="PROSITE" id="PS50977">
    <property type="entry name" value="HTH_TETR_2"/>
    <property type="match status" value="1"/>
</dbReference>
<dbReference type="OrthoDB" id="8478851at2"/>
<evidence type="ECO:0000259" key="5">
    <source>
        <dbReference type="PROSITE" id="PS50977"/>
    </source>
</evidence>
<keyword evidence="2 4" id="KW-0238">DNA-binding</keyword>
<dbReference type="Gene3D" id="1.10.10.60">
    <property type="entry name" value="Homeodomain-like"/>
    <property type="match status" value="1"/>
</dbReference>
<protein>
    <submittedName>
        <fullName evidence="6">TetR family transcriptional regulator</fullName>
    </submittedName>
</protein>
<evidence type="ECO:0000256" key="1">
    <source>
        <dbReference type="ARBA" id="ARBA00023015"/>
    </source>
</evidence>
<gene>
    <name evidence="6" type="ORF">C7435_0316</name>
</gene>
<evidence type="ECO:0000256" key="4">
    <source>
        <dbReference type="PROSITE-ProRule" id="PRU00335"/>
    </source>
</evidence>